<dbReference type="OrthoDB" id="412093at2759"/>
<comment type="caution">
    <text evidence="1">The sequence shown here is derived from an EMBL/GenBank/DDBJ whole genome shotgun (WGS) entry which is preliminary data.</text>
</comment>
<dbReference type="AlphaFoldDB" id="A0A8H5INZ2"/>
<accession>A0A8H5INZ2</accession>
<reference evidence="1 2" key="1">
    <citation type="submission" date="2020-05" db="EMBL/GenBank/DDBJ databases">
        <title>Identification and distribution of gene clusters putatively required for synthesis of sphingolipid metabolism inhibitors in phylogenetically diverse species of the filamentous fungus Fusarium.</title>
        <authorList>
            <person name="Kim H.-S."/>
            <person name="Busman M."/>
            <person name="Brown D.W."/>
            <person name="Divon H."/>
            <person name="Uhlig S."/>
            <person name="Proctor R.H."/>
        </authorList>
    </citation>
    <scope>NUCLEOTIDE SEQUENCE [LARGE SCALE GENOMIC DNA]</scope>
    <source>
        <strain evidence="1 2">NRRL 13617</strain>
    </source>
</reference>
<organism evidence="1 2">
    <name type="scientific">Fusarium phyllophilum</name>
    <dbReference type="NCBI Taxonomy" id="47803"/>
    <lineage>
        <taxon>Eukaryota</taxon>
        <taxon>Fungi</taxon>
        <taxon>Dikarya</taxon>
        <taxon>Ascomycota</taxon>
        <taxon>Pezizomycotina</taxon>
        <taxon>Sordariomycetes</taxon>
        <taxon>Hypocreomycetidae</taxon>
        <taxon>Hypocreales</taxon>
        <taxon>Nectriaceae</taxon>
        <taxon>Fusarium</taxon>
        <taxon>Fusarium fujikuroi species complex</taxon>
    </lineage>
</organism>
<protein>
    <submittedName>
        <fullName evidence="1">Aspartate racemase</fullName>
    </submittedName>
</protein>
<evidence type="ECO:0000313" key="1">
    <source>
        <dbReference type="EMBL" id="KAF5538066.1"/>
    </source>
</evidence>
<keyword evidence="2" id="KW-1185">Reference proteome</keyword>
<name>A0A8H5INZ2_9HYPO</name>
<evidence type="ECO:0000313" key="2">
    <source>
        <dbReference type="Proteomes" id="UP000582016"/>
    </source>
</evidence>
<gene>
    <name evidence="1" type="ORF">FPHYL_12589</name>
</gene>
<sequence length="127" mass="13692">MRNLECLVLTKIAKINKETPEGSVDVPTGVQEKTMARECADLGPPLGFLAVEVDIHRPPGDPFNQSTWPFPLICQKVTGTSEAQIVTNGDYEDAFIDRFVQATARLAERGAVGAITSCGFLAAAQTR</sequence>
<proteinExistence type="predicted"/>
<dbReference type="EMBL" id="JAAOAQ010000659">
    <property type="protein sequence ID" value="KAF5538066.1"/>
    <property type="molecule type" value="Genomic_DNA"/>
</dbReference>
<dbReference type="Proteomes" id="UP000582016">
    <property type="component" value="Unassembled WGS sequence"/>
</dbReference>